<dbReference type="GeneID" id="28987008"/>
<feature type="region of interest" description="Disordered" evidence="1">
    <location>
        <begin position="1"/>
        <end position="20"/>
    </location>
</feature>
<keyword evidence="3" id="KW-1185">Reference proteome</keyword>
<evidence type="ECO:0000256" key="1">
    <source>
        <dbReference type="SAM" id="MobiDB-lite"/>
    </source>
</evidence>
<dbReference type="RefSeq" id="XP_018281610.1">
    <property type="nucleotide sequence ID" value="XM_018426405.1"/>
</dbReference>
<accession>A0A0J1BB04</accession>
<dbReference type="AlphaFoldDB" id="A0A0J1BB04"/>
<dbReference type="OrthoDB" id="2576031at2759"/>
<dbReference type="Proteomes" id="UP000053611">
    <property type="component" value="Unassembled WGS sequence"/>
</dbReference>
<feature type="region of interest" description="Disordered" evidence="1">
    <location>
        <begin position="262"/>
        <end position="300"/>
    </location>
</feature>
<organism evidence="2 3">
    <name type="scientific">Cutaneotrichosporon oleaginosum</name>
    <dbReference type="NCBI Taxonomy" id="879819"/>
    <lineage>
        <taxon>Eukaryota</taxon>
        <taxon>Fungi</taxon>
        <taxon>Dikarya</taxon>
        <taxon>Basidiomycota</taxon>
        <taxon>Agaricomycotina</taxon>
        <taxon>Tremellomycetes</taxon>
        <taxon>Trichosporonales</taxon>
        <taxon>Trichosporonaceae</taxon>
        <taxon>Cutaneotrichosporon</taxon>
    </lineage>
</organism>
<feature type="compositionally biased region" description="Acidic residues" evidence="1">
    <location>
        <begin position="1"/>
        <end position="18"/>
    </location>
</feature>
<evidence type="ECO:0000313" key="3">
    <source>
        <dbReference type="Proteomes" id="UP000053611"/>
    </source>
</evidence>
<proteinExistence type="predicted"/>
<gene>
    <name evidence="2" type="ORF">CC85DRAFT_326031</name>
</gene>
<feature type="compositionally biased region" description="Basic and acidic residues" evidence="1">
    <location>
        <begin position="277"/>
        <end position="300"/>
    </location>
</feature>
<sequence length="300" mass="32335">MSNDLEDLVDYSLEDEVPDHEMVCPAQVPLTGQESVSGKAEHETEPDVDGPPTDNELRLAARVLELERERDSLADQLRDLQSQYPSHSTSIPVPDSAEPIHVPPALIPVLSLLRDHIQELARDNAALRYTFLGPNRLSPGSSIATTPLSVDSPLTHDATTMPLALPVPSPGVMGGLAPPRSASAAPPEAAGVDLSAVVERVRTLILENDELGDMVAEAGRVDGEEWLRTLDESKAMIASLDADLATNLAVMDSLRVELDAKDKDGKPYGISILGRANEGHRRGSEGETRRDDDGSSKRRR</sequence>
<protein>
    <submittedName>
        <fullName evidence="2">Uncharacterized protein</fullName>
    </submittedName>
</protein>
<reference evidence="2 3" key="1">
    <citation type="submission" date="2015-03" db="EMBL/GenBank/DDBJ databases">
        <title>Genomics and transcriptomics of the oil-accumulating basidiomycete yeast T. oleaginosus allow insights into substrate utilization and the diverse evolutionary trajectories of mating systems in fungi.</title>
        <authorList>
            <consortium name="DOE Joint Genome Institute"/>
            <person name="Kourist R."/>
            <person name="Kracht O."/>
            <person name="Bracharz F."/>
            <person name="Lipzen A."/>
            <person name="Nolan M."/>
            <person name="Ohm R."/>
            <person name="Grigoriev I."/>
            <person name="Sun S."/>
            <person name="Heitman J."/>
            <person name="Bruck T."/>
            <person name="Nowrousian M."/>
        </authorList>
    </citation>
    <scope>NUCLEOTIDE SEQUENCE [LARGE SCALE GENOMIC DNA]</scope>
    <source>
        <strain evidence="2 3">IBC0246</strain>
    </source>
</reference>
<name>A0A0J1BB04_9TREE</name>
<dbReference type="EMBL" id="KQ087183">
    <property type="protein sequence ID" value="KLT45119.1"/>
    <property type="molecule type" value="Genomic_DNA"/>
</dbReference>
<feature type="region of interest" description="Disordered" evidence="1">
    <location>
        <begin position="28"/>
        <end position="55"/>
    </location>
</feature>
<evidence type="ECO:0000313" key="2">
    <source>
        <dbReference type="EMBL" id="KLT45119.1"/>
    </source>
</evidence>